<dbReference type="InterPro" id="IPR029261">
    <property type="entry name" value="Transposase_Znf"/>
</dbReference>
<dbReference type="PANTHER" id="PTHR33498:SF1">
    <property type="entry name" value="TRANSPOSASE FOR INSERTION SEQUENCE ELEMENT IS1557"/>
    <property type="match status" value="1"/>
</dbReference>
<dbReference type="InterPro" id="IPR002560">
    <property type="entry name" value="Transposase_DDE"/>
</dbReference>
<dbReference type="InterPro" id="IPR047951">
    <property type="entry name" value="Transpos_ISL3"/>
</dbReference>
<protein>
    <submittedName>
        <fullName evidence="4">ISL3 family transposase</fullName>
    </submittedName>
</protein>
<evidence type="ECO:0000313" key="4">
    <source>
        <dbReference type="EMBL" id="PSR19934.1"/>
    </source>
</evidence>
<dbReference type="Pfam" id="PF13542">
    <property type="entry name" value="HTH_Tnp_ISL3"/>
    <property type="match status" value="1"/>
</dbReference>
<dbReference type="EMBL" id="PXYV01000112">
    <property type="protein sequence ID" value="PSR19934.1"/>
    <property type="molecule type" value="Genomic_DNA"/>
</dbReference>
<proteinExistence type="predicted"/>
<dbReference type="Pfam" id="PF01610">
    <property type="entry name" value="DDE_Tnp_ISL3"/>
    <property type="match status" value="1"/>
</dbReference>
<name>A0A2T2WCG5_9FIRM</name>
<evidence type="ECO:0000259" key="3">
    <source>
        <dbReference type="Pfam" id="PF14690"/>
    </source>
</evidence>
<dbReference type="AlphaFoldDB" id="A0A2T2WCG5"/>
<evidence type="ECO:0000313" key="5">
    <source>
        <dbReference type="Proteomes" id="UP000241848"/>
    </source>
</evidence>
<reference evidence="4 5" key="1">
    <citation type="journal article" date="2014" name="BMC Genomics">
        <title>Comparison of environmental and isolate Sulfobacillus genomes reveals diverse carbon, sulfur, nitrogen, and hydrogen metabolisms.</title>
        <authorList>
            <person name="Justice N.B."/>
            <person name="Norman A."/>
            <person name="Brown C.T."/>
            <person name="Singh A."/>
            <person name="Thomas B.C."/>
            <person name="Banfield J.F."/>
        </authorList>
    </citation>
    <scope>NUCLEOTIDE SEQUENCE [LARGE SCALE GENOMIC DNA]</scope>
    <source>
        <strain evidence="4">AMDSBA3</strain>
    </source>
</reference>
<dbReference type="InterPro" id="IPR032877">
    <property type="entry name" value="Transposase_HTH"/>
</dbReference>
<gene>
    <name evidence="4" type="ORF">C7B45_17485</name>
</gene>
<dbReference type="PANTHER" id="PTHR33498">
    <property type="entry name" value="TRANSPOSASE FOR INSERTION SEQUENCE ELEMENT IS1557"/>
    <property type="match status" value="1"/>
</dbReference>
<dbReference type="Proteomes" id="UP000241848">
    <property type="component" value="Unassembled WGS sequence"/>
</dbReference>
<dbReference type="Pfam" id="PF14690">
    <property type="entry name" value="Zn_ribbon_ISL3"/>
    <property type="match status" value="1"/>
</dbReference>
<sequence length="314" mass="36874">MLNVLNLSGFAVTQWEENPHDYRITVRTLSPHHSCPFCHDTKFEKHGMLTPEFRDLPMHGKRVGLVVQHQRYRCHRCGHTFLDQVPGMDKQHRVTPRFKMYVAEKVLPRPFTALAEEVGLDEKTVRVLFRMVVADWDAERHVAAPEFLGIDEVVMGQSRCVLTNIREQTLVEMLPSRTYERVIAYLQRLPQPARVHWVTMDMWRPYREAVRHALPTARIVVDKFHVLRMANAGLESVRKHIRATLSPKERRTLMHDRFFLLRRAQDLQPMKRVLVETWTRNLPLLGEAYQAKEAFFAMYEVSSRWEAEGRTNNG</sequence>
<organism evidence="4 5">
    <name type="scientific">Sulfobacillus acidophilus</name>
    <dbReference type="NCBI Taxonomy" id="53633"/>
    <lineage>
        <taxon>Bacteria</taxon>
        <taxon>Bacillati</taxon>
        <taxon>Bacillota</taxon>
        <taxon>Clostridia</taxon>
        <taxon>Eubacteriales</taxon>
        <taxon>Clostridiales Family XVII. Incertae Sedis</taxon>
        <taxon>Sulfobacillus</taxon>
    </lineage>
</organism>
<feature type="domain" description="Transposase IS204/IS1001/IS1096/IS1165 DDE" evidence="1">
    <location>
        <begin position="148"/>
        <end position="307"/>
    </location>
</feature>
<accession>A0A2T2WCG5</accession>
<feature type="domain" description="Transposase IS204/IS1001/IS1096/IS1165 helix-turn-helix" evidence="2">
    <location>
        <begin position="84"/>
        <end position="129"/>
    </location>
</feature>
<evidence type="ECO:0000259" key="2">
    <source>
        <dbReference type="Pfam" id="PF13542"/>
    </source>
</evidence>
<feature type="domain" description="Transposase IS204/IS1001/IS1096/IS1165 zinc-finger" evidence="3">
    <location>
        <begin position="33"/>
        <end position="77"/>
    </location>
</feature>
<dbReference type="NCBIfam" id="NF033550">
    <property type="entry name" value="transpos_ISL3"/>
    <property type="match status" value="1"/>
</dbReference>
<evidence type="ECO:0000259" key="1">
    <source>
        <dbReference type="Pfam" id="PF01610"/>
    </source>
</evidence>
<comment type="caution">
    <text evidence="4">The sequence shown here is derived from an EMBL/GenBank/DDBJ whole genome shotgun (WGS) entry which is preliminary data.</text>
</comment>